<reference evidence="2 3" key="1">
    <citation type="submission" date="2020-04" db="EMBL/GenBank/DDBJ databases">
        <authorList>
            <person name="Hitch T.C.A."/>
            <person name="Wylensek D."/>
            <person name="Clavel T."/>
        </authorList>
    </citation>
    <scope>NUCLEOTIDE SEQUENCE [LARGE SCALE GENOMIC DNA]</scope>
    <source>
        <strain evidence="2 3">WCA-380-WT-3C</strain>
    </source>
</reference>
<gene>
    <name evidence="2" type="ORF">HF857_10320</name>
</gene>
<dbReference type="RefSeq" id="WP_168931745.1">
    <property type="nucleotide sequence ID" value="NZ_JABAFV010000022.1"/>
</dbReference>
<dbReference type="EMBL" id="JABAFV010000022">
    <property type="protein sequence ID" value="NME50597.1"/>
    <property type="molecule type" value="Genomic_DNA"/>
</dbReference>
<protein>
    <submittedName>
        <fullName evidence="2">Uncharacterized protein</fullName>
    </submittedName>
</protein>
<dbReference type="Proteomes" id="UP000588071">
    <property type="component" value="Unassembled WGS sequence"/>
</dbReference>
<feature type="transmembrane region" description="Helical" evidence="1">
    <location>
        <begin position="59"/>
        <end position="76"/>
    </location>
</feature>
<accession>A0A7X9NNN4</accession>
<keyword evidence="1" id="KW-0472">Membrane</keyword>
<keyword evidence="1" id="KW-1133">Transmembrane helix</keyword>
<evidence type="ECO:0000313" key="2">
    <source>
        <dbReference type="EMBL" id="NME50597.1"/>
    </source>
</evidence>
<proteinExistence type="predicted"/>
<sequence>MIKDDLFFNIALNNIKTMFLESSDLYLCVKNYISYSYIVFLLAMGIYNAFNPTTFDKNICNLIGVLLIICAILMKLRTGDYNEKLGKKYFNKIKNHETLVSIYE</sequence>
<keyword evidence="1" id="KW-0812">Transmembrane</keyword>
<comment type="caution">
    <text evidence="2">The sequence shown here is derived from an EMBL/GenBank/DDBJ whole genome shotgun (WGS) entry which is preliminary data.</text>
</comment>
<name>A0A7X9NNN4_9ENTE</name>
<evidence type="ECO:0000313" key="3">
    <source>
        <dbReference type="Proteomes" id="UP000588071"/>
    </source>
</evidence>
<dbReference type="AlphaFoldDB" id="A0A7X9NNN4"/>
<evidence type="ECO:0000256" key="1">
    <source>
        <dbReference type="SAM" id="Phobius"/>
    </source>
</evidence>
<feature type="transmembrane region" description="Helical" evidence="1">
    <location>
        <begin position="32"/>
        <end position="50"/>
    </location>
</feature>
<organism evidence="2 3">
    <name type="scientific">Enterococcus cecorum</name>
    <dbReference type="NCBI Taxonomy" id="44008"/>
    <lineage>
        <taxon>Bacteria</taxon>
        <taxon>Bacillati</taxon>
        <taxon>Bacillota</taxon>
        <taxon>Bacilli</taxon>
        <taxon>Lactobacillales</taxon>
        <taxon>Enterococcaceae</taxon>
        <taxon>Enterococcus</taxon>
    </lineage>
</organism>